<dbReference type="eggNOG" id="ENOG5033NDC">
    <property type="taxonomic scope" value="Bacteria"/>
</dbReference>
<dbReference type="EMBL" id="DS989853">
    <property type="protein sequence ID" value="EDX74448.1"/>
    <property type="molecule type" value="Genomic_DNA"/>
</dbReference>
<name>B4VUW6_9CYAN</name>
<evidence type="ECO:0000313" key="2">
    <source>
        <dbReference type="EMBL" id="EDX74448.1"/>
    </source>
</evidence>
<dbReference type="HOGENOM" id="CLU_098266_0_0_3"/>
<evidence type="ECO:0000313" key="3">
    <source>
        <dbReference type="Proteomes" id="UP000003835"/>
    </source>
</evidence>
<evidence type="ECO:0000256" key="1">
    <source>
        <dbReference type="SAM" id="SignalP"/>
    </source>
</evidence>
<keyword evidence="1" id="KW-0732">Signal</keyword>
<accession>B4VUW6</accession>
<dbReference type="NCBIfam" id="TIGR02595">
    <property type="entry name" value="PEP_CTERM"/>
    <property type="match status" value="1"/>
</dbReference>
<dbReference type="Proteomes" id="UP000003835">
    <property type="component" value="Unassembled WGS sequence"/>
</dbReference>
<gene>
    <name evidence="2" type="ORF">MC7420_3972</name>
</gene>
<feature type="chain" id="PRO_5002827632" evidence="1">
    <location>
        <begin position="29"/>
        <end position="233"/>
    </location>
</feature>
<keyword evidence="3" id="KW-1185">Reference proteome</keyword>
<proteinExistence type="predicted"/>
<sequence>MKKAILGSLATIPLVAAGVLTNAGEANAIALTGKFQLASGASDMGQSIVKFSKNSLTFSPQPVTPVSITSNDPSFEVFNSANIGSILSFTPLLAETPFLDLGKTPIPGVVGFFPGDVDTIEDGEDIFTLQTATYDLKNSGANVAVDVAISGFFTSASNDISKGRGNITFQINNTTVDQVQAKLDAGKTIDENLKFSGAVFTATEVPEPGTIGGLLAVGSLGVGSILKQLKQKK</sequence>
<feature type="signal peptide" evidence="1">
    <location>
        <begin position="1"/>
        <end position="28"/>
    </location>
</feature>
<dbReference type="InterPro" id="IPR013424">
    <property type="entry name" value="Ice-binding_C"/>
</dbReference>
<reference evidence="2 3" key="1">
    <citation type="submission" date="2008-07" db="EMBL/GenBank/DDBJ databases">
        <authorList>
            <person name="Tandeau de Marsac N."/>
            <person name="Ferriera S."/>
            <person name="Johnson J."/>
            <person name="Kravitz S."/>
            <person name="Beeson K."/>
            <person name="Sutton G."/>
            <person name="Rogers Y.-H."/>
            <person name="Friedman R."/>
            <person name="Frazier M."/>
            <person name="Venter J.C."/>
        </authorList>
    </citation>
    <scope>NUCLEOTIDE SEQUENCE [LARGE SCALE GENOMIC DNA]</scope>
    <source>
        <strain evidence="2 3">PCC 7420</strain>
    </source>
</reference>
<dbReference type="OrthoDB" id="487897at2"/>
<dbReference type="RefSeq" id="WP_006102294.1">
    <property type="nucleotide sequence ID" value="NZ_DS989853.1"/>
</dbReference>
<protein>
    <submittedName>
        <fullName evidence="2">PEP-CTERM putative exosortase interaction domain protein</fullName>
    </submittedName>
</protein>
<organism evidence="2 3">
    <name type="scientific">Coleofasciculus chthonoplastes PCC 7420</name>
    <dbReference type="NCBI Taxonomy" id="118168"/>
    <lineage>
        <taxon>Bacteria</taxon>
        <taxon>Bacillati</taxon>
        <taxon>Cyanobacteriota</taxon>
        <taxon>Cyanophyceae</taxon>
        <taxon>Coleofasciculales</taxon>
        <taxon>Coleofasciculaceae</taxon>
        <taxon>Coleofasciculus</taxon>
    </lineage>
</organism>
<dbReference type="AlphaFoldDB" id="B4VUW6"/>